<dbReference type="SMART" id="SM00256">
    <property type="entry name" value="FBOX"/>
    <property type="match status" value="1"/>
</dbReference>
<dbReference type="InterPro" id="IPR001810">
    <property type="entry name" value="F-box_dom"/>
</dbReference>
<evidence type="ECO:0000313" key="2">
    <source>
        <dbReference type="EMBL" id="KAL1190960.1"/>
    </source>
</evidence>
<dbReference type="AlphaFoldDB" id="A0ABD0ZU78"/>
<keyword evidence="3" id="KW-1185">Reference proteome</keyword>
<dbReference type="PROSITE" id="PS50181">
    <property type="entry name" value="FBOX"/>
    <property type="match status" value="1"/>
</dbReference>
<dbReference type="SUPFAM" id="SSF117281">
    <property type="entry name" value="Kelch motif"/>
    <property type="match status" value="1"/>
</dbReference>
<evidence type="ECO:0000313" key="3">
    <source>
        <dbReference type="Proteomes" id="UP001558713"/>
    </source>
</evidence>
<protein>
    <submittedName>
        <fullName evidence="2">F-box/kelch-repeat protein</fullName>
    </submittedName>
</protein>
<dbReference type="Pfam" id="PF25210">
    <property type="entry name" value="Kelch_FKB95"/>
    <property type="match status" value="1"/>
</dbReference>
<dbReference type="Gene3D" id="2.120.10.80">
    <property type="entry name" value="Kelch-type beta propeller"/>
    <property type="match status" value="1"/>
</dbReference>
<feature type="domain" description="F-box" evidence="1">
    <location>
        <begin position="8"/>
        <end position="54"/>
    </location>
</feature>
<accession>A0ABD0ZU78</accession>
<dbReference type="EMBL" id="JBANAX010000864">
    <property type="protein sequence ID" value="KAL1190960.1"/>
    <property type="molecule type" value="Genomic_DNA"/>
</dbReference>
<dbReference type="CDD" id="cd22152">
    <property type="entry name" value="F-box_AtAFR-like"/>
    <property type="match status" value="1"/>
</dbReference>
<dbReference type="PANTHER" id="PTHR24414:SF184">
    <property type="entry name" value="GALACTOSE OXIDASE_KELCH REPEAT SUPERFAMILY PROTEIN"/>
    <property type="match status" value="1"/>
</dbReference>
<organism evidence="2 3">
    <name type="scientific">Cardamine amara subsp. amara</name>
    <dbReference type="NCBI Taxonomy" id="228776"/>
    <lineage>
        <taxon>Eukaryota</taxon>
        <taxon>Viridiplantae</taxon>
        <taxon>Streptophyta</taxon>
        <taxon>Embryophyta</taxon>
        <taxon>Tracheophyta</taxon>
        <taxon>Spermatophyta</taxon>
        <taxon>Magnoliopsida</taxon>
        <taxon>eudicotyledons</taxon>
        <taxon>Gunneridae</taxon>
        <taxon>Pentapetalae</taxon>
        <taxon>rosids</taxon>
        <taxon>malvids</taxon>
        <taxon>Brassicales</taxon>
        <taxon>Brassicaceae</taxon>
        <taxon>Cardamineae</taxon>
        <taxon>Cardamine</taxon>
    </lineage>
</organism>
<dbReference type="InterPro" id="IPR050354">
    <property type="entry name" value="F-box/kelch-repeat_ARATH"/>
</dbReference>
<dbReference type="InterPro" id="IPR015915">
    <property type="entry name" value="Kelch-typ_b-propeller"/>
</dbReference>
<dbReference type="SUPFAM" id="SSF81383">
    <property type="entry name" value="F-box domain"/>
    <property type="match status" value="1"/>
</dbReference>
<gene>
    <name evidence="2" type="ORF">V5N11_020932</name>
</gene>
<reference evidence="2 3" key="1">
    <citation type="submission" date="2024-04" db="EMBL/GenBank/DDBJ databases">
        <title>Genome assembly C_amara_ONT_v2.</title>
        <authorList>
            <person name="Yant L."/>
            <person name="Moore C."/>
            <person name="Slenker M."/>
        </authorList>
    </citation>
    <scope>NUCLEOTIDE SEQUENCE [LARGE SCALE GENOMIC DNA]</scope>
    <source>
        <tissue evidence="2">Leaf</tissue>
    </source>
</reference>
<dbReference type="InterPro" id="IPR057499">
    <property type="entry name" value="Kelch_FKB95"/>
</dbReference>
<dbReference type="PANTHER" id="PTHR24414">
    <property type="entry name" value="F-BOX/KELCH-REPEAT PROTEIN SKIP4"/>
    <property type="match status" value="1"/>
</dbReference>
<dbReference type="InterPro" id="IPR036047">
    <property type="entry name" value="F-box-like_dom_sf"/>
</dbReference>
<proteinExistence type="predicted"/>
<dbReference type="Pfam" id="PF00646">
    <property type="entry name" value="F-box"/>
    <property type="match status" value="1"/>
</dbReference>
<dbReference type="Proteomes" id="UP001558713">
    <property type="component" value="Unassembled WGS sequence"/>
</dbReference>
<comment type="caution">
    <text evidence="2">The sequence shown here is derived from an EMBL/GenBank/DDBJ whole genome shotgun (WGS) entry which is preliminary data.</text>
</comment>
<dbReference type="InterPro" id="IPR006652">
    <property type="entry name" value="Kelch_1"/>
</dbReference>
<evidence type="ECO:0000259" key="1">
    <source>
        <dbReference type="PROSITE" id="PS50181"/>
    </source>
</evidence>
<dbReference type="SMART" id="SM00612">
    <property type="entry name" value="Kelch"/>
    <property type="match status" value="2"/>
</dbReference>
<sequence>MSSPKRPTKQLPSLPYDLILSCLARVSRLHYPTLSLVSKTFQSLIASPELYKTRSLLNRTESCLYVCLEFPSDPNPRWFTLCRKPNQTLTNDKKKSSGYVLIPISNPNSATPGKEYNGGLVAVGCNIYAIGGSIENADSSSVSILDCRTHMWHDGPSMWMKRNKPATNVVDGKIYVAGGCKDSSNGMEVFDLKTQTWELVLSRSLKNRILKSTVVEGERYSFGKKVGNPYKPKEGRWEDEGDRKYQYWNLDLLMALTCNCVIDNIVYFYSTYGGIQYCNSGTRCLKNLKGLQGLPKFHGYSYVKFADYGGKLAVFWDTCLPLGGFRGMKISCAVISLERRETKEIWGKVEWLDDAVLTVPRTYKLVAAIAAIL</sequence>
<name>A0ABD0ZU78_CARAN</name>